<sequence>MLIINASFDSCNIDATSGANALIVNNSRFRGSQMIPIRIQIINNKQKRAALVSCTLFAFMRYALF</sequence>
<dbReference type="EMBL" id="RAZM01000009">
    <property type="protein sequence ID" value="RLT81143.1"/>
    <property type="molecule type" value="Genomic_DNA"/>
</dbReference>
<comment type="caution">
    <text evidence="1">The sequence shown here is derived from an EMBL/GenBank/DDBJ whole genome shotgun (WGS) entry which is preliminary data.</text>
</comment>
<reference evidence="1 2" key="1">
    <citation type="submission" date="2018-09" db="EMBL/GenBank/DDBJ databases">
        <title>Murine metabolic-syndrome-specific gut microbial biobank.</title>
        <authorList>
            <person name="Liu C."/>
        </authorList>
    </citation>
    <scope>NUCLEOTIDE SEQUENCE [LARGE SCALE GENOMIC DNA]</scope>
    <source>
        <strain evidence="1 2">0.1X-D8-26</strain>
    </source>
</reference>
<accession>A0A3L7YWY9</accession>
<name>A0A3L7YWY9_9BACE</name>
<proteinExistence type="predicted"/>
<evidence type="ECO:0000313" key="1">
    <source>
        <dbReference type="EMBL" id="RLT81143.1"/>
    </source>
</evidence>
<organism evidence="1 2">
    <name type="scientific">Bacteroides acidifaciens</name>
    <dbReference type="NCBI Taxonomy" id="85831"/>
    <lineage>
        <taxon>Bacteria</taxon>
        <taxon>Pseudomonadati</taxon>
        <taxon>Bacteroidota</taxon>
        <taxon>Bacteroidia</taxon>
        <taxon>Bacteroidales</taxon>
        <taxon>Bacteroidaceae</taxon>
        <taxon>Bacteroides</taxon>
    </lineage>
</organism>
<dbReference type="AlphaFoldDB" id="A0A3L7YWY9"/>
<evidence type="ECO:0000313" key="2">
    <source>
        <dbReference type="Proteomes" id="UP000267159"/>
    </source>
</evidence>
<protein>
    <submittedName>
        <fullName evidence="1">Uncharacterized protein</fullName>
    </submittedName>
</protein>
<dbReference type="Proteomes" id="UP000267159">
    <property type="component" value="Unassembled WGS sequence"/>
</dbReference>
<gene>
    <name evidence="1" type="ORF">D7Y07_04895</name>
</gene>